<accession>A0AAU9TGG8</accession>
<sequence>MPRMRRPVRRKEVYWWSPDLVDLCDACIRDWRSYNCSQRRRIHDVEQESQLYAAHNQARAQLKRAIFRVKDAK</sequence>
<reference evidence="1" key="1">
    <citation type="submission" date="2022-03" db="EMBL/GenBank/DDBJ databases">
        <authorList>
            <person name="Tunstrom K."/>
        </authorList>
    </citation>
    <scope>NUCLEOTIDE SEQUENCE</scope>
</reference>
<gene>
    <name evidence="1" type="ORF">EEDITHA_LOCUS1140</name>
</gene>
<dbReference type="EMBL" id="CAKOGL010000003">
    <property type="protein sequence ID" value="CAH2084585.1"/>
    <property type="molecule type" value="Genomic_DNA"/>
</dbReference>
<organism evidence="1 2">
    <name type="scientific">Euphydryas editha</name>
    <name type="common">Edith's checkerspot</name>
    <dbReference type="NCBI Taxonomy" id="104508"/>
    <lineage>
        <taxon>Eukaryota</taxon>
        <taxon>Metazoa</taxon>
        <taxon>Ecdysozoa</taxon>
        <taxon>Arthropoda</taxon>
        <taxon>Hexapoda</taxon>
        <taxon>Insecta</taxon>
        <taxon>Pterygota</taxon>
        <taxon>Neoptera</taxon>
        <taxon>Endopterygota</taxon>
        <taxon>Lepidoptera</taxon>
        <taxon>Glossata</taxon>
        <taxon>Ditrysia</taxon>
        <taxon>Papilionoidea</taxon>
        <taxon>Nymphalidae</taxon>
        <taxon>Nymphalinae</taxon>
        <taxon>Euphydryas</taxon>
    </lineage>
</organism>
<evidence type="ECO:0000313" key="2">
    <source>
        <dbReference type="Proteomes" id="UP001153954"/>
    </source>
</evidence>
<name>A0AAU9TGG8_EUPED</name>
<evidence type="ECO:0000313" key="1">
    <source>
        <dbReference type="EMBL" id="CAH2084585.1"/>
    </source>
</evidence>
<proteinExistence type="predicted"/>
<protein>
    <submittedName>
        <fullName evidence="1">Uncharacterized protein</fullName>
    </submittedName>
</protein>
<dbReference type="Proteomes" id="UP001153954">
    <property type="component" value="Unassembled WGS sequence"/>
</dbReference>
<dbReference type="AlphaFoldDB" id="A0AAU9TGG8"/>
<keyword evidence="2" id="KW-1185">Reference proteome</keyword>
<comment type="caution">
    <text evidence="1">The sequence shown here is derived from an EMBL/GenBank/DDBJ whole genome shotgun (WGS) entry which is preliminary data.</text>
</comment>